<evidence type="ECO:0008006" key="4">
    <source>
        <dbReference type="Google" id="ProtNLM"/>
    </source>
</evidence>
<comment type="caution">
    <text evidence="2">The sequence shown here is derived from an EMBL/GenBank/DDBJ whole genome shotgun (WGS) entry which is preliminary data.</text>
</comment>
<dbReference type="Gene3D" id="1.25.40.20">
    <property type="entry name" value="Ankyrin repeat-containing domain"/>
    <property type="match status" value="1"/>
</dbReference>
<dbReference type="InterPro" id="IPR002110">
    <property type="entry name" value="Ankyrin_rpt"/>
</dbReference>
<dbReference type="InterPro" id="IPR036770">
    <property type="entry name" value="Ankyrin_rpt-contain_sf"/>
</dbReference>
<dbReference type="SUPFAM" id="SSF50156">
    <property type="entry name" value="PDZ domain-like"/>
    <property type="match status" value="1"/>
</dbReference>
<dbReference type="SMART" id="SM00248">
    <property type="entry name" value="ANK"/>
    <property type="match status" value="2"/>
</dbReference>
<keyword evidence="3" id="KW-1185">Reference proteome</keyword>
<name>A0ABD3PN99_9STRA</name>
<proteinExistence type="predicted"/>
<dbReference type="EMBL" id="JABMIG020000145">
    <property type="protein sequence ID" value="KAL3789161.1"/>
    <property type="molecule type" value="Genomic_DNA"/>
</dbReference>
<dbReference type="Proteomes" id="UP001516023">
    <property type="component" value="Unassembled WGS sequence"/>
</dbReference>
<organism evidence="2 3">
    <name type="scientific">Cyclotella cryptica</name>
    <dbReference type="NCBI Taxonomy" id="29204"/>
    <lineage>
        <taxon>Eukaryota</taxon>
        <taxon>Sar</taxon>
        <taxon>Stramenopiles</taxon>
        <taxon>Ochrophyta</taxon>
        <taxon>Bacillariophyta</taxon>
        <taxon>Coscinodiscophyceae</taxon>
        <taxon>Thalassiosirophycidae</taxon>
        <taxon>Stephanodiscales</taxon>
        <taxon>Stephanodiscaceae</taxon>
        <taxon>Cyclotella</taxon>
    </lineage>
</organism>
<feature type="region of interest" description="Disordered" evidence="1">
    <location>
        <begin position="517"/>
        <end position="538"/>
    </location>
</feature>
<dbReference type="AlphaFoldDB" id="A0ABD3PN99"/>
<dbReference type="Pfam" id="PF12796">
    <property type="entry name" value="Ank_2"/>
    <property type="match status" value="1"/>
</dbReference>
<reference evidence="2 3" key="1">
    <citation type="journal article" date="2020" name="G3 (Bethesda)">
        <title>Improved Reference Genome for Cyclotella cryptica CCMP332, a Model for Cell Wall Morphogenesis, Salinity Adaptation, and Lipid Production in Diatoms (Bacillariophyta).</title>
        <authorList>
            <person name="Roberts W.R."/>
            <person name="Downey K.M."/>
            <person name="Ruck E.C."/>
            <person name="Traller J.C."/>
            <person name="Alverson A.J."/>
        </authorList>
    </citation>
    <scope>NUCLEOTIDE SEQUENCE [LARGE SCALE GENOMIC DNA]</scope>
    <source>
        <strain evidence="2 3">CCMP332</strain>
    </source>
</reference>
<evidence type="ECO:0000256" key="1">
    <source>
        <dbReference type="SAM" id="MobiDB-lite"/>
    </source>
</evidence>
<evidence type="ECO:0000313" key="3">
    <source>
        <dbReference type="Proteomes" id="UP001516023"/>
    </source>
</evidence>
<feature type="compositionally biased region" description="Low complexity" evidence="1">
    <location>
        <begin position="517"/>
        <end position="526"/>
    </location>
</feature>
<accession>A0ABD3PN99</accession>
<dbReference type="PANTHER" id="PTHR24183:SF1">
    <property type="entry name" value="FIBRONECTIN TYPE 3 AND ANKYRIN REPEAT DOMAINS PROTEIN 1"/>
    <property type="match status" value="1"/>
</dbReference>
<dbReference type="PANTHER" id="PTHR24183">
    <property type="entry name" value="FIBRONECTIN TYPE 3 AND ANKYRIN REPEAT DOMAINS PROTEIN 1"/>
    <property type="match status" value="1"/>
</dbReference>
<sequence>MNEINDENDVLNISSSPALAAEVIQKYKLSPARPMQSNATMNGGKSIQILSSPTSVASAPKIIVTASVRHNDLMGCEKLLTSLASPENNVKRLVSNVRPSLLYVGIIMKRPEDYNPPTPFSWGFSMVKEKVYVHVVGVNLTGHQPTTKFCRITNQVPSPSIVYNSPSLQKNAEGYEANFERSFPAPWKEPFCSSSSLSSPCLQIGDAIISINGVSVSTLESTAKVASFIRQCCQETLMIVALRHDTVWRAGCKEITTKLKLLPSITQARNAEQKQQQQQLQQKMKDHIAAEQRGRVAKAIKEAWMRVQKQCDSHQIKRKNNTPQMSSSKRFKFDTLMFHTLYNLSDTRQLTNEAFRNQRGYPILYSDNDHFDPEDGKRFPLFASKDVKRSFDDWLVQRKVSWRKSRKVLCHGINTNTNQKNEQLSVPHDFWYANGFESFDQWLSESKAKWRRSYSWHKDRRIKLQTETEKQVHFPSVGPNTLHIPSEVALGQFHDWLSVRKQQWLIIRRRRHLQRRGSSVNDVSDSSSRKSDNTVDISKCLTQGKSRRSVPRTNKMSASCDTMIIDEMLEDQQREERQQEVDLPPFDITWIFDADMNAPDDVIVLLMRFLNPCDHGNLLCLNWGSNYSLKKRDLVWQSLCPKRWILPRRPRKSWCVMYITKIRAEEEASRKQSDDLLTRADGIIDKGDQLNKLKSIVFKAEKDFSFDVNYTSGTVLERNSLLNIAVINRRKNIVKWLIEDKHSDIETCDRGNFTPLLNAAWNGDKYLVRYLLGKGSDRKKIGTFHSSKGMASNHFQGMNAEGWARERGHIEVADLIRIGV</sequence>
<dbReference type="CDD" id="cd00136">
    <property type="entry name" value="PDZ_canonical"/>
    <property type="match status" value="1"/>
</dbReference>
<evidence type="ECO:0000313" key="2">
    <source>
        <dbReference type="EMBL" id="KAL3789161.1"/>
    </source>
</evidence>
<dbReference type="SUPFAM" id="SSF48403">
    <property type="entry name" value="Ankyrin repeat"/>
    <property type="match status" value="1"/>
</dbReference>
<dbReference type="InterPro" id="IPR036034">
    <property type="entry name" value="PDZ_sf"/>
</dbReference>
<protein>
    <recommendedName>
        <fullName evidence="4">PDZ domain-containing protein</fullName>
    </recommendedName>
</protein>
<gene>
    <name evidence="2" type="ORF">HJC23_012250</name>
</gene>